<reference evidence="2" key="1">
    <citation type="submission" date="2019-03" db="EMBL/GenBank/DDBJ databases">
        <title>Improved annotation for the trematode Fasciola hepatica.</title>
        <authorList>
            <person name="Choi Y.-J."/>
            <person name="Martin J."/>
            <person name="Mitreva M."/>
        </authorList>
    </citation>
    <scope>NUCLEOTIDE SEQUENCE [LARGE SCALE GENOMIC DNA]</scope>
</reference>
<evidence type="ECO:0000313" key="3">
    <source>
        <dbReference type="Proteomes" id="UP000230066"/>
    </source>
</evidence>
<feature type="coiled-coil region" evidence="1">
    <location>
        <begin position="238"/>
        <end position="272"/>
    </location>
</feature>
<name>A0A4E0RYK7_FASHE</name>
<evidence type="ECO:0000313" key="2">
    <source>
        <dbReference type="EMBL" id="THD21620.1"/>
    </source>
</evidence>
<dbReference type="EMBL" id="JXXN02003387">
    <property type="protein sequence ID" value="THD21620.1"/>
    <property type="molecule type" value="Genomic_DNA"/>
</dbReference>
<protein>
    <submittedName>
        <fullName evidence="2">Uncharacterized protein</fullName>
    </submittedName>
</protein>
<accession>A0A4E0RYK7</accession>
<gene>
    <name evidence="2" type="ORF">D915_007523</name>
</gene>
<comment type="caution">
    <text evidence="2">The sequence shown here is derived from an EMBL/GenBank/DDBJ whole genome shotgun (WGS) entry which is preliminary data.</text>
</comment>
<organism evidence="2 3">
    <name type="scientific">Fasciola hepatica</name>
    <name type="common">Liver fluke</name>
    <dbReference type="NCBI Taxonomy" id="6192"/>
    <lineage>
        <taxon>Eukaryota</taxon>
        <taxon>Metazoa</taxon>
        <taxon>Spiralia</taxon>
        <taxon>Lophotrochozoa</taxon>
        <taxon>Platyhelminthes</taxon>
        <taxon>Trematoda</taxon>
        <taxon>Digenea</taxon>
        <taxon>Plagiorchiida</taxon>
        <taxon>Echinostomata</taxon>
        <taxon>Echinostomatoidea</taxon>
        <taxon>Fasciolidae</taxon>
        <taxon>Fasciola</taxon>
    </lineage>
</organism>
<sequence>MESDLGPEGFFCLAVLFGDFSKACEKLIDDFQSNTRKLADESVALLKSNQSFGSGICRSEYTLEDTKDLQLCLEAYRDVARGMNSPRENAIRSLYRMHKSCSLLQGARLLIEQQFQAINTSDLHDSVRVRAREDPQCDNISAKHVKHVQQGLELIEKRKCNTKLTKEVDVLMSEFLRNNRNWDETSLRSELLSVGYRAEREFLQIRAEEMKRQMQSRNATYRKSENLKELLISFRQKVAKKKEIMRRLRTENRQLSSALPELQSQAQREKEAFLRGIRSTMDSIDRLLVTNPLQRVLDIPLDRGAFAWKVNAQGLSVNSLMHMAVRGTEPYEACCSVLSSRRWPKCPSIILHEIISLACKYWMRQEQMEFLRHVKMVLEEESCTTSKLQKNDVKLQEKVRRHIEPQMRHVGAMVLEIKASLSDCKQFLSDWKYFMFNSSERLAGKDDGE</sequence>
<keyword evidence="3" id="KW-1185">Reference proteome</keyword>
<dbReference type="Proteomes" id="UP000230066">
    <property type="component" value="Unassembled WGS sequence"/>
</dbReference>
<evidence type="ECO:0000256" key="1">
    <source>
        <dbReference type="SAM" id="Coils"/>
    </source>
</evidence>
<keyword evidence="1" id="KW-0175">Coiled coil</keyword>
<proteinExistence type="predicted"/>
<dbReference type="AlphaFoldDB" id="A0A4E0RYK7"/>